<keyword evidence="5 8" id="KW-0547">Nucleotide-binding</keyword>
<keyword evidence="4 8" id="KW-0566">Pantothenate biosynthesis</keyword>
<feature type="binding site" evidence="8">
    <location>
        <position position="177"/>
    </location>
    <ligand>
        <name>ATP</name>
        <dbReference type="ChEBI" id="CHEBI:30616"/>
    </ligand>
</feature>
<evidence type="ECO:0000313" key="10">
    <source>
        <dbReference type="Proteomes" id="UP000239494"/>
    </source>
</evidence>
<comment type="catalytic activity">
    <reaction evidence="7 8">
        <text>(R)-pantoate + beta-alanine + ATP = (R)-pantothenate + AMP + diphosphate + H(+)</text>
        <dbReference type="Rhea" id="RHEA:10912"/>
        <dbReference type="ChEBI" id="CHEBI:15378"/>
        <dbReference type="ChEBI" id="CHEBI:15980"/>
        <dbReference type="ChEBI" id="CHEBI:29032"/>
        <dbReference type="ChEBI" id="CHEBI:30616"/>
        <dbReference type="ChEBI" id="CHEBI:33019"/>
        <dbReference type="ChEBI" id="CHEBI:57966"/>
        <dbReference type="ChEBI" id="CHEBI:456215"/>
        <dbReference type="EC" id="6.3.2.1"/>
    </reaction>
</comment>
<keyword evidence="6 8" id="KW-0067">ATP-binding</keyword>
<feature type="binding site" evidence="8">
    <location>
        <begin position="30"/>
        <end position="37"/>
    </location>
    <ligand>
        <name>ATP</name>
        <dbReference type="ChEBI" id="CHEBI:30616"/>
    </ligand>
</feature>
<dbReference type="Pfam" id="PF02569">
    <property type="entry name" value="Pantoate_ligase"/>
    <property type="match status" value="1"/>
</dbReference>
<sequence>MSRCVLVRSRAELAEVVDRGSGGLALVMTMGSLHAGHAALIRAARREAATVVVSVFVNPLQFGAAEDFDRYPRELDADLALCAAEGADVVFAPTSAEVYPNGGPVVRLDPGPIAATHEGALRPDLFPGILTVVTKFFHLVAPDVAVFGEKDAQQLALVRRMVADLDFPLRIVGVPTVREPDGLAMSSRNAYLSPAERVTALSLSRALFAAREHLDTAKDALAAAEEVLDAASRLDPPLLVKSLTVVDADTFAAVPDDFRGDAVLGVIARVGGTHLVDHLPVVIGG</sequence>
<proteinExistence type="inferred from homology"/>
<organism evidence="9 10">
    <name type="scientific">Umezawaea tangerina</name>
    <dbReference type="NCBI Taxonomy" id="84725"/>
    <lineage>
        <taxon>Bacteria</taxon>
        <taxon>Bacillati</taxon>
        <taxon>Actinomycetota</taxon>
        <taxon>Actinomycetes</taxon>
        <taxon>Pseudonocardiales</taxon>
        <taxon>Pseudonocardiaceae</taxon>
        <taxon>Umezawaea</taxon>
    </lineage>
</organism>
<protein>
    <recommendedName>
        <fullName evidence="8">Pantothenate synthetase</fullName>
        <shortName evidence="8">PS</shortName>
        <ecNumber evidence="8">6.3.2.1</ecNumber>
    </recommendedName>
    <alternativeName>
        <fullName evidence="8">Pantoate--beta-alanine ligase</fullName>
    </alternativeName>
    <alternativeName>
        <fullName evidence="8">Pantoate-activating enzyme</fullName>
    </alternativeName>
</protein>
<evidence type="ECO:0000313" key="9">
    <source>
        <dbReference type="EMBL" id="PRY39438.1"/>
    </source>
</evidence>
<keyword evidence="3 8" id="KW-0436">Ligase</keyword>
<dbReference type="Gene3D" id="3.30.1300.10">
    <property type="entry name" value="Pantoate-beta-alanine ligase, C-terminal domain"/>
    <property type="match status" value="1"/>
</dbReference>
<evidence type="ECO:0000256" key="6">
    <source>
        <dbReference type="ARBA" id="ARBA00022840"/>
    </source>
</evidence>
<feature type="binding site" evidence="8">
    <location>
        <position position="61"/>
    </location>
    <ligand>
        <name>beta-alanine</name>
        <dbReference type="ChEBI" id="CHEBI:57966"/>
    </ligand>
</feature>
<evidence type="ECO:0000256" key="4">
    <source>
        <dbReference type="ARBA" id="ARBA00022655"/>
    </source>
</evidence>
<dbReference type="UniPathway" id="UPA00028">
    <property type="reaction ID" value="UER00005"/>
</dbReference>
<dbReference type="InterPro" id="IPR042176">
    <property type="entry name" value="Pantoate_ligase_C"/>
</dbReference>
<dbReference type="Gene3D" id="3.40.50.620">
    <property type="entry name" value="HUPs"/>
    <property type="match status" value="1"/>
</dbReference>
<dbReference type="GO" id="GO:0004592">
    <property type="term" value="F:pantoate-beta-alanine ligase activity"/>
    <property type="evidence" value="ECO:0007669"/>
    <property type="project" value="UniProtKB-UniRule"/>
</dbReference>
<comment type="similarity">
    <text evidence="2 8">Belongs to the pantothenate synthetase family.</text>
</comment>
<comment type="subunit">
    <text evidence="8">Homodimer.</text>
</comment>
<dbReference type="GO" id="GO:0005829">
    <property type="term" value="C:cytosol"/>
    <property type="evidence" value="ECO:0007669"/>
    <property type="project" value="TreeGrafter"/>
</dbReference>
<dbReference type="EMBL" id="PVTF01000007">
    <property type="protein sequence ID" value="PRY39438.1"/>
    <property type="molecule type" value="Genomic_DNA"/>
</dbReference>
<comment type="subcellular location">
    <subcellularLocation>
        <location evidence="8">Cytoplasm</location>
    </subcellularLocation>
</comment>
<dbReference type="InterPro" id="IPR003721">
    <property type="entry name" value="Pantoate_ligase"/>
</dbReference>
<name>A0A2T0T188_9PSEU</name>
<dbReference type="GO" id="GO:0005524">
    <property type="term" value="F:ATP binding"/>
    <property type="evidence" value="ECO:0007669"/>
    <property type="project" value="UniProtKB-KW"/>
</dbReference>
<keyword evidence="8" id="KW-0963">Cytoplasm</keyword>
<feature type="binding site" evidence="8">
    <location>
        <position position="154"/>
    </location>
    <ligand>
        <name>(R)-pantoate</name>
        <dbReference type="ChEBI" id="CHEBI:15980"/>
    </ligand>
</feature>
<dbReference type="SUPFAM" id="SSF52374">
    <property type="entry name" value="Nucleotidylyl transferase"/>
    <property type="match status" value="1"/>
</dbReference>
<evidence type="ECO:0000256" key="7">
    <source>
        <dbReference type="ARBA" id="ARBA00048258"/>
    </source>
</evidence>
<evidence type="ECO:0000256" key="3">
    <source>
        <dbReference type="ARBA" id="ARBA00022598"/>
    </source>
</evidence>
<dbReference type="RefSeq" id="WP_211304505.1">
    <property type="nucleotide sequence ID" value="NZ_PVTF01000007.1"/>
</dbReference>
<evidence type="ECO:0000256" key="2">
    <source>
        <dbReference type="ARBA" id="ARBA00009256"/>
    </source>
</evidence>
<comment type="caution">
    <text evidence="9">The sequence shown here is derived from an EMBL/GenBank/DDBJ whole genome shotgun (WGS) entry which is preliminary data.</text>
</comment>
<dbReference type="InterPro" id="IPR014729">
    <property type="entry name" value="Rossmann-like_a/b/a_fold"/>
</dbReference>
<comment type="miscellaneous">
    <text evidence="8">The reaction proceeds by a bi uni uni bi ping pong mechanism.</text>
</comment>
<keyword evidence="10" id="KW-1185">Reference proteome</keyword>
<reference evidence="9 10" key="1">
    <citation type="submission" date="2018-03" db="EMBL/GenBank/DDBJ databases">
        <title>Genomic Encyclopedia of Archaeal and Bacterial Type Strains, Phase II (KMG-II): from individual species to whole genera.</title>
        <authorList>
            <person name="Goeker M."/>
        </authorList>
    </citation>
    <scope>NUCLEOTIDE SEQUENCE [LARGE SCALE GENOMIC DNA]</scope>
    <source>
        <strain evidence="9 10">DSM 44720</strain>
    </source>
</reference>
<comment type="pathway">
    <text evidence="1 8">Cofactor biosynthesis; (R)-pantothenate biosynthesis; (R)-pantothenate from (R)-pantoate and beta-alanine: step 1/1.</text>
</comment>
<feature type="binding site" evidence="8">
    <location>
        <begin position="148"/>
        <end position="151"/>
    </location>
    <ligand>
        <name>ATP</name>
        <dbReference type="ChEBI" id="CHEBI:30616"/>
    </ligand>
</feature>
<gene>
    <name evidence="8" type="primary">panC</name>
    <name evidence="9" type="ORF">CLV43_10721</name>
</gene>
<feature type="binding site" evidence="8">
    <location>
        <position position="61"/>
    </location>
    <ligand>
        <name>(R)-pantoate</name>
        <dbReference type="ChEBI" id="CHEBI:15980"/>
    </ligand>
</feature>
<dbReference type="Proteomes" id="UP000239494">
    <property type="component" value="Unassembled WGS sequence"/>
</dbReference>
<dbReference type="NCBIfam" id="TIGR00018">
    <property type="entry name" value="panC"/>
    <property type="match status" value="1"/>
</dbReference>
<dbReference type="PANTHER" id="PTHR21299:SF1">
    <property type="entry name" value="PANTOATE--BETA-ALANINE LIGASE"/>
    <property type="match status" value="1"/>
</dbReference>
<comment type="function">
    <text evidence="8">Catalyzes the condensation of pantoate with beta-alanine in an ATP-dependent reaction via a pantoyl-adenylate intermediate.</text>
</comment>
<accession>A0A2T0T188</accession>
<dbReference type="PANTHER" id="PTHR21299">
    <property type="entry name" value="CYTIDYLATE KINASE/PANTOATE-BETA-ALANINE LIGASE"/>
    <property type="match status" value="1"/>
</dbReference>
<evidence type="ECO:0000256" key="1">
    <source>
        <dbReference type="ARBA" id="ARBA00004990"/>
    </source>
</evidence>
<dbReference type="CDD" id="cd00560">
    <property type="entry name" value="PanC"/>
    <property type="match status" value="1"/>
</dbReference>
<dbReference type="HAMAP" id="MF_00158">
    <property type="entry name" value="PanC"/>
    <property type="match status" value="1"/>
</dbReference>
<dbReference type="AlphaFoldDB" id="A0A2T0T188"/>
<dbReference type="GO" id="GO:0015940">
    <property type="term" value="P:pantothenate biosynthetic process"/>
    <property type="evidence" value="ECO:0007669"/>
    <property type="project" value="UniProtKB-UniRule"/>
</dbReference>
<feature type="binding site" evidence="8">
    <location>
        <begin position="185"/>
        <end position="188"/>
    </location>
    <ligand>
        <name>ATP</name>
        <dbReference type="ChEBI" id="CHEBI:30616"/>
    </ligand>
</feature>
<evidence type="ECO:0000256" key="5">
    <source>
        <dbReference type="ARBA" id="ARBA00022741"/>
    </source>
</evidence>
<evidence type="ECO:0000256" key="8">
    <source>
        <dbReference type="HAMAP-Rule" id="MF_00158"/>
    </source>
</evidence>
<feature type="active site" description="Proton donor" evidence="8">
    <location>
        <position position="37"/>
    </location>
</feature>
<dbReference type="EC" id="6.3.2.1" evidence="8"/>